<dbReference type="PROSITE" id="PS51375">
    <property type="entry name" value="PPR"/>
    <property type="match status" value="5"/>
</dbReference>
<reference evidence="6" key="1">
    <citation type="submission" date="2025-08" db="UniProtKB">
        <authorList>
            <consortium name="RefSeq"/>
        </authorList>
    </citation>
    <scope>IDENTIFICATION</scope>
</reference>
<feature type="repeat" description="PPR" evidence="3">
    <location>
        <begin position="339"/>
        <end position="373"/>
    </location>
</feature>
<feature type="region of interest" description="Disordered" evidence="4">
    <location>
        <begin position="1"/>
        <end position="23"/>
    </location>
</feature>
<dbReference type="Pfam" id="PF01535">
    <property type="entry name" value="PPR"/>
    <property type="match status" value="3"/>
</dbReference>
<dbReference type="RefSeq" id="XP_039135779.1">
    <property type="nucleotide sequence ID" value="XM_039279845.1"/>
</dbReference>
<dbReference type="NCBIfam" id="TIGR00756">
    <property type="entry name" value="PPR"/>
    <property type="match status" value="5"/>
</dbReference>
<evidence type="ECO:0000256" key="4">
    <source>
        <dbReference type="SAM" id="MobiDB-lite"/>
    </source>
</evidence>
<accession>A0AB40CBH4</accession>
<dbReference type="Pfam" id="PF12854">
    <property type="entry name" value="PPR_1"/>
    <property type="match status" value="1"/>
</dbReference>
<proteinExistence type="inferred from homology"/>
<organism evidence="5 6">
    <name type="scientific">Dioscorea cayennensis subsp. rotundata</name>
    <name type="common">White Guinea yam</name>
    <name type="synonym">Dioscorea rotundata</name>
    <dbReference type="NCBI Taxonomy" id="55577"/>
    <lineage>
        <taxon>Eukaryota</taxon>
        <taxon>Viridiplantae</taxon>
        <taxon>Streptophyta</taxon>
        <taxon>Embryophyta</taxon>
        <taxon>Tracheophyta</taxon>
        <taxon>Spermatophyta</taxon>
        <taxon>Magnoliopsida</taxon>
        <taxon>Liliopsida</taxon>
        <taxon>Dioscoreales</taxon>
        <taxon>Dioscoreaceae</taxon>
        <taxon>Dioscorea</taxon>
    </lineage>
</organism>
<dbReference type="Gene3D" id="1.25.40.10">
    <property type="entry name" value="Tetratricopeptide repeat domain"/>
    <property type="match status" value="3"/>
</dbReference>
<keyword evidence="2" id="KW-0677">Repeat</keyword>
<feature type="repeat" description="PPR" evidence="3">
    <location>
        <begin position="199"/>
        <end position="233"/>
    </location>
</feature>
<keyword evidence="5" id="KW-1185">Reference proteome</keyword>
<feature type="repeat" description="PPR" evidence="3">
    <location>
        <begin position="234"/>
        <end position="268"/>
    </location>
</feature>
<dbReference type="InterPro" id="IPR011990">
    <property type="entry name" value="TPR-like_helical_dom_sf"/>
</dbReference>
<dbReference type="InterPro" id="IPR002885">
    <property type="entry name" value="PPR_rpt"/>
</dbReference>
<feature type="compositionally biased region" description="Low complexity" evidence="4">
    <location>
        <begin position="13"/>
        <end position="23"/>
    </location>
</feature>
<name>A0AB40CBH4_DIOCR</name>
<comment type="similarity">
    <text evidence="1">Belongs to the PPR family. P subfamily.</text>
</comment>
<dbReference type="AlphaFoldDB" id="A0AB40CBH4"/>
<evidence type="ECO:0000313" key="6">
    <source>
        <dbReference type="RefSeq" id="XP_039135779.1"/>
    </source>
</evidence>
<sequence>MKRIIRHNPAKPTPSSSSSSPRKPIPFLADLKSTDDPADALRLLLHSPPHFHDYPACASLLHRLARSRLFPLVDSLLLFIRSNRIPCKESIFNSLIHHFGKARLPDKALNLFLSIPSFNCSPSSPSRQTLNFLLNALVDNDALHEAESYLAGCKEWNLRPQCGLLQHSPQGEVSKIRNGCLDGAMRLKEEMVSKGTHPNAVTFALLMEGLCREGKFNEAKKMMFDMEYQGCKTRLVNYGVLMSDCGRRGDLDGMNKVFVEMTRRRLRPDVVTYNILINYLCAHGRVYDAYKVFVEMQLKGCEPSAATYRMMVDGFCIARDFDSGLRVLSTMLCGKHCVKEESFEALVVGLCEGGKMDDACFVLEAMEKRRLVLGFQGWSALVVGSCLHAGKEIELPICM</sequence>
<dbReference type="PANTHER" id="PTHR47941">
    <property type="entry name" value="PENTATRICOPEPTIDE REPEAT-CONTAINING PROTEIN 3, MITOCHONDRIAL"/>
    <property type="match status" value="1"/>
</dbReference>
<evidence type="ECO:0000313" key="5">
    <source>
        <dbReference type="Proteomes" id="UP001515500"/>
    </source>
</evidence>
<evidence type="ECO:0000256" key="1">
    <source>
        <dbReference type="ARBA" id="ARBA00007626"/>
    </source>
</evidence>
<feature type="repeat" description="PPR" evidence="3">
    <location>
        <begin position="269"/>
        <end position="303"/>
    </location>
</feature>
<feature type="repeat" description="PPR" evidence="3">
    <location>
        <begin position="88"/>
        <end position="122"/>
    </location>
</feature>
<dbReference type="Proteomes" id="UP001515500">
    <property type="component" value="Chromosome 12"/>
</dbReference>
<evidence type="ECO:0000256" key="2">
    <source>
        <dbReference type="ARBA" id="ARBA00022737"/>
    </source>
</evidence>
<gene>
    <name evidence="6" type="primary">LOC120273213</name>
</gene>
<dbReference type="GeneID" id="120273213"/>
<protein>
    <submittedName>
        <fullName evidence="6">Pentatricopeptide repeat-containing protein At1g07740, mitochondrial-like</fullName>
    </submittedName>
</protein>
<dbReference type="Pfam" id="PF13041">
    <property type="entry name" value="PPR_2"/>
    <property type="match status" value="1"/>
</dbReference>
<evidence type="ECO:0000256" key="3">
    <source>
        <dbReference type="PROSITE-ProRule" id="PRU00708"/>
    </source>
</evidence>